<dbReference type="OrthoDB" id="5419802at2759"/>
<organism evidence="1 2">
    <name type="scientific">Coccidioides immitis RMSCC 2394</name>
    <dbReference type="NCBI Taxonomy" id="404692"/>
    <lineage>
        <taxon>Eukaryota</taxon>
        <taxon>Fungi</taxon>
        <taxon>Dikarya</taxon>
        <taxon>Ascomycota</taxon>
        <taxon>Pezizomycotina</taxon>
        <taxon>Eurotiomycetes</taxon>
        <taxon>Eurotiomycetidae</taxon>
        <taxon>Onygenales</taxon>
        <taxon>Onygenaceae</taxon>
        <taxon>Coccidioides</taxon>
    </lineage>
</organism>
<reference evidence="2" key="1">
    <citation type="journal article" date="2010" name="Genome Res.">
        <title>Population genomic sequencing of Coccidioides fungi reveals recent hybridization and transposon control.</title>
        <authorList>
            <person name="Neafsey D.E."/>
            <person name="Barker B.M."/>
            <person name="Sharpton T.J."/>
            <person name="Stajich J.E."/>
            <person name="Park D.J."/>
            <person name="Whiston E."/>
            <person name="Hung C.-Y."/>
            <person name="McMahan C."/>
            <person name="White J."/>
            <person name="Sykes S."/>
            <person name="Heiman D."/>
            <person name="Young S."/>
            <person name="Zeng Q."/>
            <person name="Abouelleil A."/>
            <person name="Aftuck L."/>
            <person name="Bessette D."/>
            <person name="Brown A."/>
            <person name="FitzGerald M."/>
            <person name="Lui A."/>
            <person name="Macdonald J.P."/>
            <person name="Priest M."/>
            <person name="Orbach M.J."/>
            <person name="Galgiani J.N."/>
            <person name="Kirkland T.N."/>
            <person name="Cole G.T."/>
            <person name="Birren B.W."/>
            <person name="Henn M.R."/>
            <person name="Taylor J.W."/>
            <person name="Rounsley S.D."/>
        </authorList>
    </citation>
    <scope>NUCLEOTIDE SEQUENCE [LARGE SCALE GENOMIC DNA]</scope>
    <source>
        <strain evidence="2">RMSCC 2394</strain>
    </source>
</reference>
<evidence type="ECO:0000313" key="1">
    <source>
        <dbReference type="EMBL" id="KMP02577.1"/>
    </source>
</evidence>
<sequence length="220" mass="24671">MARSLSPHQLQTVVLGLAQKLDSLNVDYAIMGGAAVCLLTQRPDRETEDVDFVIHVDHRMITADRLTSQLLTSFPSEFGHVSQFGHTIPAYKLSLPGGAIRLVELEVFDYQSWPQRPQYNLQSATRTTRSINGYPVKTFGPEWIMREKILSQYQRQGSGKEGTDIRDVTLLAPLCSPGKAELDFNNSKELQNALSNLVQKRPTLSELLKQKIKCAAIFQN</sequence>
<accession>A0A0J7AYP4</accession>
<name>A0A0J7AYP4_COCIT</name>
<proteinExistence type="predicted"/>
<dbReference type="SUPFAM" id="SSF81301">
    <property type="entry name" value="Nucleotidyltransferase"/>
    <property type="match status" value="1"/>
</dbReference>
<dbReference type="Proteomes" id="UP000054565">
    <property type="component" value="Unassembled WGS sequence"/>
</dbReference>
<dbReference type="Pfam" id="PF08843">
    <property type="entry name" value="AbiEii"/>
    <property type="match status" value="1"/>
</dbReference>
<dbReference type="InterPro" id="IPR014942">
    <property type="entry name" value="AbiEii"/>
</dbReference>
<dbReference type="EMBL" id="DS028094">
    <property type="protein sequence ID" value="KMP02577.1"/>
    <property type="molecule type" value="Genomic_DNA"/>
</dbReference>
<protein>
    <submittedName>
        <fullName evidence="1">Uncharacterized protein</fullName>
    </submittedName>
</protein>
<gene>
    <name evidence="1" type="ORF">CIRG_02269</name>
</gene>
<dbReference type="InterPro" id="IPR043519">
    <property type="entry name" value="NT_sf"/>
</dbReference>
<dbReference type="AlphaFoldDB" id="A0A0J7AYP4"/>
<dbReference type="Gene3D" id="3.30.460.40">
    <property type="match status" value="1"/>
</dbReference>
<evidence type="ECO:0000313" key="2">
    <source>
        <dbReference type="Proteomes" id="UP000054565"/>
    </source>
</evidence>